<organism evidence="2 3">
    <name type="scientific">Candidatus Thiothrix anitrata</name>
    <dbReference type="NCBI Taxonomy" id="2823902"/>
    <lineage>
        <taxon>Bacteria</taxon>
        <taxon>Pseudomonadati</taxon>
        <taxon>Pseudomonadota</taxon>
        <taxon>Gammaproteobacteria</taxon>
        <taxon>Thiotrichales</taxon>
        <taxon>Thiotrichaceae</taxon>
        <taxon>Thiothrix</taxon>
    </lineage>
</organism>
<evidence type="ECO:0000313" key="3">
    <source>
        <dbReference type="Proteomes" id="UP000672027"/>
    </source>
</evidence>
<dbReference type="Proteomes" id="UP000672027">
    <property type="component" value="Chromosome"/>
</dbReference>
<feature type="transmembrane region" description="Helical" evidence="1">
    <location>
        <begin position="354"/>
        <end position="375"/>
    </location>
</feature>
<name>A0ABX7WYZ1_9GAMM</name>
<keyword evidence="1" id="KW-0812">Transmembrane</keyword>
<gene>
    <name evidence="2" type="ORF">J8380_11785</name>
</gene>
<dbReference type="EMBL" id="CP072800">
    <property type="protein sequence ID" value="QTR48956.1"/>
    <property type="molecule type" value="Genomic_DNA"/>
</dbReference>
<keyword evidence="3" id="KW-1185">Reference proteome</keyword>
<feature type="transmembrane region" description="Helical" evidence="1">
    <location>
        <begin position="152"/>
        <end position="167"/>
    </location>
</feature>
<feature type="transmembrane region" description="Helical" evidence="1">
    <location>
        <begin position="280"/>
        <end position="299"/>
    </location>
</feature>
<keyword evidence="1" id="KW-0472">Membrane</keyword>
<feature type="transmembrane region" description="Helical" evidence="1">
    <location>
        <begin position="461"/>
        <end position="479"/>
    </location>
</feature>
<feature type="transmembrane region" description="Helical" evidence="1">
    <location>
        <begin position="311"/>
        <end position="334"/>
    </location>
</feature>
<keyword evidence="1" id="KW-1133">Transmembrane helix</keyword>
<feature type="transmembrane region" description="Helical" evidence="1">
    <location>
        <begin position="396"/>
        <end position="417"/>
    </location>
</feature>
<dbReference type="RefSeq" id="WP_210225825.1">
    <property type="nucleotide sequence ID" value="NZ_CP072800.1"/>
</dbReference>
<sequence length="516" mass="60116">MSNQILITFLTSPDSKSEKITNIISNEVKNFSLILAFEDFLHSLETKKSLLHIAIIIIDVKFYSEIKKKSFYESLLQIKNRDGLLIIPITTNETKIFGHLFPENIKFISKINAINIHAEDDKNGLSRIIHILKRKSQINHTRLSREHYEKRIPFYILFLPILALVSFKHGIWHLSLVSAFPGIMALIVLNYNFRLILLIPTLFLLVGMSFNGIKIGSNASYFFSTIAFFVIFFSQKNFDHFIKKINHQLKEKIKIYFILLLLPGCLTYLSRELYPEDINFFFEINSFELIFFSAFYLGISKISYKYFIKSTLIIGFVIHYIATILIGSLIYILINIGNPNLSIESFNNIINSENFRLIILNYSFATIAVIIIYFNTGRVVQQMLYGDMPDKKKSHIFIHLLFIYMIWLSNFLVNLLVLDPNSERLTISTNLSNYLSIHEMDLIGIAGFYSGLLHLKRYPQLLSIIGISILPYYLFLYYFNVNTPIYATTPLVWLIYYVLGEKISHTLYLRHYSLKH</sequence>
<accession>A0ABX7WYZ1</accession>
<reference evidence="2 3" key="1">
    <citation type="submission" date="2021-04" db="EMBL/GenBank/DDBJ databases">
        <title>Genomics, taxonomy and metabolism of representatives of sulfur bacteria of the genus Thiothrix: Thiothrix fructosivorans QT, Thiothrix unzii A1T and three new species, Thiothrix subterranea sp. nov., Thiothrix litoralis sp. nov. and 'Candidatus Thiothrix anitrata' sp. nov.</title>
        <authorList>
            <person name="Ravin N.V."/>
            <person name="Smolyakov D."/>
            <person name="Rudenko T.S."/>
            <person name="Mardanov A.V."/>
            <person name="Beletsky A.V."/>
            <person name="Markov N.D."/>
            <person name="Fomenkov A.I."/>
            <person name="Roberts R.J."/>
            <person name="Karnachuk O.V."/>
            <person name="Novikov A."/>
            <person name="Grabovich M.Y."/>
        </authorList>
    </citation>
    <scope>NUCLEOTIDE SEQUENCE [LARGE SCALE GENOMIC DNA]</scope>
    <source>
        <strain evidence="2 3">A52</strain>
    </source>
</reference>
<feature type="transmembrane region" description="Helical" evidence="1">
    <location>
        <begin position="219"/>
        <end position="234"/>
    </location>
</feature>
<evidence type="ECO:0000313" key="2">
    <source>
        <dbReference type="EMBL" id="QTR48956.1"/>
    </source>
</evidence>
<feature type="transmembrane region" description="Helical" evidence="1">
    <location>
        <begin position="255"/>
        <end position="274"/>
    </location>
</feature>
<proteinExistence type="predicted"/>
<protein>
    <submittedName>
        <fullName evidence="2">Uncharacterized protein</fullName>
    </submittedName>
</protein>
<evidence type="ECO:0000256" key="1">
    <source>
        <dbReference type="SAM" id="Phobius"/>
    </source>
</evidence>
<feature type="transmembrane region" description="Helical" evidence="1">
    <location>
        <begin position="437"/>
        <end position="454"/>
    </location>
</feature>